<dbReference type="AlphaFoldDB" id="A0A963YV20"/>
<evidence type="ECO:0000313" key="3">
    <source>
        <dbReference type="Proteomes" id="UP000708298"/>
    </source>
</evidence>
<dbReference type="RefSeq" id="WP_227323289.1">
    <property type="nucleotide sequence ID" value="NZ_JAESVB010000015.1"/>
</dbReference>
<dbReference type="Gene3D" id="3.40.50.2000">
    <property type="entry name" value="Glycogen Phosphorylase B"/>
    <property type="match status" value="1"/>
</dbReference>
<protein>
    <submittedName>
        <fullName evidence="2">Glycosyltransferase family 4 protein</fullName>
    </submittedName>
</protein>
<dbReference type="PANTHER" id="PTHR45947">
    <property type="entry name" value="SULFOQUINOVOSYL TRANSFERASE SQD2"/>
    <property type="match status" value="1"/>
</dbReference>
<dbReference type="InterPro" id="IPR001296">
    <property type="entry name" value="Glyco_trans_1"/>
</dbReference>
<dbReference type="EMBL" id="JAESVB010000015">
    <property type="protein sequence ID" value="MCB8877642.1"/>
    <property type="molecule type" value="Genomic_DNA"/>
</dbReference>
<reference evidence="2" key="1">
    <citation type="journal article" date="2021" name="Microorganisms">
        <title>Acidisoma silvae sp. nov. and Acidisomacellulosilytica sp. nov., Two Acidophilic Bacteria Isolated from Decaying Wood, Hydrolyzing Cellulose and Producing Poly-3-hydroxybutyrate.</title>
        <authorList>
            <person name="Mieszkin S."/>
            <person name="Pouder E."/>
            <person name="Uroz S."/>
            <person name="Simon-Colin C."/>
            <person name="Alain K."/>
        </authorList>
    </citation>
    <scope>NUCLEOTIDE SEQUENCE</scope>
    <source>
        <strain evidence="2">HW T2.11</strain>
    </source>
</reference>
<comment type="caution">
    <text evidence="2">The sequence shown here is derived from an EMBL/GenBank/DDBJ whole genome shotgun (WGS) entry which is preliminary data.</text>
</comment>
<name>A0A963YV20_9PROT</name>
<dbReference type="InterPro" id="IPR050194">
    <property type="entry name" value="Glycosyltransferase_grp1"/>
</dbReference>
<dbReference type="PANTHER" id="PTHR45947:SF3">
    <property type="entry name" value="SULFOQUINOVOSYL TRANSFERASE SQD2"/>
    <property type="match status" value="1"/>
</dbReference>
<keyword evidence="3" id="KW-1185">Reference proteome</keyword>
<feature type="domain" description="Glycosyl transferase family 1" evidence="1">
    <location>
        <begin position="197"/>
        <end position="333"/>
    </location>
</feature>
<evidence type="ECO:0000313" key="2">
    <source>
        <dbReference type="EMBL" id="MCB8877642.1"/>
    </source>
</evidence>
<dbReference type="GO" id="GO:0016757">
    <property type="term" value="F:glycosyltransferase activity"/>
    <property type="evidence" value="ECO:0007669"/>
    <property type="project" value="InterPro"/>
</dbReference>
<reference evidence="2" key="2">
    <citation type="submission" date="2021-01" db="EMBL/GenBank/DDBJ databases">
        <authorList>
            <person name="Mieszkin S."/>
            <person name="Pouder E."/>
            <person name="Alain K."/>
        </authorList>
    </citation>
    <scope>NUCLEOTIDE SEQUENCE</scope>
    <source>
        <strain evidence="2">HW T2.11</strain>
    </source>
</reference>
<accession>A0A963YV20</accession>
<dbReference type="Proteomes" id="UP000708298">
    <property type="component" value="Unassembled WGS sequence"/>
</dbReference>
<dbReference type="Pfam" id="PF00534">
    <property type="entry name" value="Glycos_transf_1"/>
    <property type="match status" value="1"/>
</dbReference>
<dbReference type="CDD" id="cd03804">
    <property type="entry name" value="GT4_WbaZ-like"/>
    <property type="match status" value="1"/>
</dbReference>
<sequence length="388" mass="44662">MKVALVHEWFNTWAGSEKVLEVILSLFPEADIFSLIEVLPDKDRTVITKGRVKTTFLQRIPYIRHIYRDMLPLMPIAIEQLDMSGYDLIISNSHAVAKGVITGPDQLHICYCYSPMRYAWDLQAQYLRESRLERGIRSALARYFLHKIRVWDQQSAQHVDHFISCSHYIARRVWKAYRRESEVVYPNVETDIFTIGDEAREDFYFASSRMVPYKKMHLIVQAFAKMPHRRLVMIGTGPQFNRIRKLATPNVTLLGYQEFPVLLSHLRRARAFIFAAEEDFGIAPIEAQACGTPVLAFGRGGATETIIDGETGMYFYEQTPEAIMAAVDAFEARETPFDPDVVRRNALRFSTQNFKADFARLIWSHWDAHVARLGKGRPRPLVVSEEAA</sequence>
<evidence type="ECO:0000259" key="1">
    <source>
        <dbReference type="Pfam" id="PF00534"/>
    </source>
</evidence>
<gene>
    <name evidence="2" type="ORF">ASILVAE211_20775</name>
</gene>
<proteinExistence type="predicted"/>
<organism evidence="2 3">
    <name type="scientific">Acidisoma silvae</name>
    <dbReference type="NCBI Taxonomy" id="2802396"/>
    <lineage>
        <taxon>Bacteria</taxon>
        <taxon>Pseudomonadati</taxon>
        <taxon>Pseudomonadota</taxon>
        <taxon>Alphaproteobacteria</taxon>
        <taxon>Acetobacterales</taxon>
        <taxon>Acidocellaceae</taxon>
        <taxon>Acidisoma</taxon>
    </lineage>
</organism>
<dbReference type="SUPFAM" id="SSF53756">
    <property type="entry name" value="UDP-Glycosyltransferase/glycogen phosphorylase"/>
    <property type="match status" value="1"/>
</dbReference>